<dbReference type="Proteomes" id="UP000295509">
    <property type="component" value="Unassembled WGS sequence"/>
</dbReference>
<feature type="domain" description="FAD dependent oxidoreductase" evidence="2">
    <location>
        <begin position="4"/>
        <end position="285"/>
    </location>
</feature>
<dbReference type="SUPFAM" id="SSF51905">
    <property type="entry name" value="FAD/NAD(P)-binding domain"/>
    <property type="match status" value="1"/>
</dbReference>
<dbReference type="Gene3D" id="3.50.50.60">
    <property type="entry name" value="FAD/NAD(P)-binding domain"/>
    <property type="match status" value="2"/>
</dbReference>
<keyword evidence="1" id="KW-0560">Oxidoreductase</keyword>
<evidence type="ECO:0000259" key="2">
    <source>
        <dbReference type="Pfam" id="PF01266"/>
    </source>
</evidence>
<dbReference type="AlphaFoldDB" id="A0A4R8LK22"/>
<organism evidence="3 4">
    <name type="scientific">Paraburkholderia rhizosphaerae</name>
    <dbReference type="NCBI Taxonomy" id="480658"/>
    <lineage>
        <taxon>Bacteria</taxon>
        <taxon>Pseudomonadati</taxon>
        <taxon>Pseudomonadota</taxon>
        <taxon>Betaproteobacteria</taxon>
        <taxon>Burkholderiales</taxon>
        <taxon>Burkholderiaceae</taxon>
        <taxon>Paraburkholderia</taxon>
    </lineage>
</organism>
<dbReference type="PANTHER" id="PTHR13847">
    <property type="entry name" value="SARCOSINE DEHYDROGENASE-RELATED"/>
    <property type="match status" value="1"/>
</dbReference>
<accession>A0A4R8LK22</accession>
<evidence type="ECO:0000256" key="1">
    <source>
        <dbReference type="ARBA" id="ARBA00023002"/>
    </source>
</evidence>
<dbReference type="Pfam" id="PF01266">
    <property type="entry name" value="DAO"/>
    <property type="match status" value="1"/>
</dbReference>
<dbReference type="GO" id="GO:0016491">
    <property type="term" value="F:oxidoreductase activity"/>
    <property type="evidence" value="ECO:0007669"/>
    <property type="project" value="UniProtKB-KW"/>
</dbReference>
<comment type="caution">
    <text evidence="3">The sequence shown here is derived from an EMBL/GenBank/DDBJ whole genome shotgun (WGS) entry which is preliminary data.</text>
</comment>
<dbReference type="RefSeq" id="WP_166676412.1">
    <property type="nucleotide sequence ID" value="NZ_JBHLUW010000008.1"/>
</dbReference>
<evidence type="ECO:0000313" key="3">
    <source>
        <dbReference type="EMBL" id="TDY44495.1"/>
    </source>
</evidence>
<dbReference type="Gene3D" id="3.30.9.10">
    <property type="entry name" value="D-Amino Acid Oxidase, subunit A, domain 2"/>
    <property type="match status" value="1"/>
</dbReference>
<evidence type="ECO:0000313" key="4">
    <source>
        <dbReference type="Proteomes" id="UP000295509"/>
    </source>
</evidence>
<dbReference type="EMBL" id="SORE01000016">
    <property type="protein sequence ID" value="TDY44495.1"/>
    <property type="molecule type" value="Genomic_DNA"/>
</dbReference>
<keyword evidence="4" id="KW-1185">Reference proteome</keyword>
<sequence length="391" mass="42893">MKYDCVIVGAGIQGLLLLDQALARGLNACCIDRMPRVGEGQTLRSQFYIHRGHFYNDRELVDQLNDAYPKWRDLMRRLRVNVRSTDSYVGFVGDPSAWTAMWTLCDLHYVPVKGCPPALEGHRLAHIFRFSHVMFDGRELLAKLVQRNRNCLKFGTIDAIEACHDGYRLHIGDSAIETQKIVLCAGAGTPELIGMLPHVRKTAAVQTRASQVLAMRGRVPDASIVIPDAQLFIAPQYEADGSPVLLYTHGTDPLLENGKRAAVDPTRLHAQLNALRSLLPGLHAAANERTLYLAQKTESAVTGAGGRPSGPYVEQIADGVVCVLPNKLSLAINAAETALAMIEPEHAILHAEPLVGKRTHLLRAAAEMRFMTEPGYVDDPHRPAQAAPAMK</sequence>
<dbReference type="InterPro" id="IPR006076">
    <property type="entry name" value="FAD-dep_OxRdtase"/>
</dbReference>
<dbReference type="InterPro" id="IPR036188">
    <property type="entry name" value="FAD/NAD-bd_sf"/>
</dbReference>
<proteinExistence type="predicted"/>
<name>A0A4R8LK22_9BURK</name>
<reference evidence="3 4" key="1">
    <citation type="submission" date="2019-03" db="EMBL/GenBank/DDBJ databases">
        <title>Genomic Encyclopedia of Type Strains, Phase III (KMG-III): the genomes of soil and plant-associated and newly described type strains.</title>
        <authorList>
            <person name="Whitman W."/>
        </authorList>
    </citation>
    <scope>NUCLEOTIDE SEQUENCE [LARGE SCALE GENOMIC DNA]</scope>
    <source>
        <strain evidence="3 4">LMG 29544</strain>
    </source>
</reference>
<gene>
    <name evidence="3" type="ORF">BX592_116143</name>
</gene>
<dbReference type="GO" id="GO:0005737">
    <property type="term" value="C:cytoplasm"/>
    <property type="evidence" value="ECO:0007669"/>
    <property type="project" value="TreeGrafter"/>
</dbReference>
<protein>
    <submittedName>
        <fullName evidence="3">Glycine/D-amino acid oxidase-like deaminating enzyme</fullName>
    </submittedName>
</protein>